<organism evidence="8 9">
    <name type="scientific">Polyplax serrata</name>
    <name type="common">Common mouse louse</name>
    <dbReference type="NCBI Taxonomy" id="468196"/>
    <lineage>
        <taxon>Eukaryota</taxon>
        <taxon>Metazoa</taxon>
        <taxon>Ecdysozoa</taxon>
        <taxon>Arthropoda</taxon>
        <taxon>Hexapoda</taxon>
        <taxon>Insecta</taxon>
        <taxon>Pterygota</taxon>
        <taxon>Neoptera</taxon>
        <taxon>Paraneoptera</taxon>
        <taxon>Psocodea</taxon>
        <taxon>Troctomorpha</taxon>
        <taxon>Phthiraptera</taxon>
        <taxon>Anoplura</taxon>
        <taxon>Polyplacidae</taxon>
        <taxon>Polyplax</taxon>
    </lineage>
</organism>
<dbReference type="SMART" id="SM00014">
    <property type="entry name" value="acidPPc"/>
    <property type="match status" value="1"/>
</dbReference>
<dbReference type="CDD" id="cd03390">
    <property type="entry name" value="PAP2_containing_1_like"/>
    <property type="match status" value="1"/>
</dbReference>
<feature type="transmembrane region" description="Helical" evidence="6">
    <location>
        <begin position="6"/>
        <end position="28"/>
    </location>
</feature>
<gene>
    <name evidence="8" type="ORF">RUM44_000443</name>
</gene>
<dbReference type="EMBL" id="JAWJWF010000003">
    <property type="protein sequence ID" value="KAK6635192.1"/>
    <property type="molecule type" value="Genomic_DNA"/>
</dbReference>
<feature type="domain" description="Phosphatidic acid phosphatase type 2/haloperoxidase" evidence="7">
    <location>
        <begin position="89"/>
        <end position="228"/>
    </location>
</feature>
<keyword evidence="3 6" id="KW-0812">Transmembrane</keyword>
<keyword evidence="9" id="KW-1185">Reference proteome</keyword>
<dbReference type="InterPro" id="IPR000326">
    <property type="entry name" value="PAP2/HPO"/>
</dbReference>
<proteinExistence type="inferred from homology"/>
<dbReference type="Gene3D" id="1.20.144.10">
    <property type="entry name" value="Phosphatidic acid phosphatase type 2/haloperoxidase"/>
    <property type="match status" value="1"/>
</dbReference>
<evidence type="ECO:0000313" key="8">
    <source>
        <dbReference type="EMBL" id="KAK6635192.1"/>
    </source>
</evidence>
<sequence>MPNVKYVVYCLAVDILLRLFLFSIYAVFQAVPPFKRVIHPEEVWLYKNPRANNYCPMKVLWEIVLITPSAAIFANYFAHKNRTDVIQAFLTLTLSIGLNGAITNVVKVIVGRPRPDFYYRCFPTGDGNPYLQDCTGNLTEINEGLKSFPSGHSSIAFASLGFLSLYIAGKLHLFSSKGKSTTWKLLLFLFPLFIATLVALSRVCDYHHHWQDVLCGSILGFCVSWLCYHNYYPPLNTEKCHMPWVQLNEKRSVDSVAVKEI</sequence>
<keyword evidence="5 6" id="KW-0472">Membrane</keyword>
<evidence type="ECO:0000313" key="9">
    <source>
        <dbReference type="Proteomes" id="UP001359485"/>
    </source>
</evidence>
<dbReference type="Proteomes" id="UP001359485">
    <property type="component" value="Unassembled WGS sequence"/>
</dbReference>
<keyword evidence="4 6" id="KW-1133">Transmembrane helix</keyword>
<reference evidence="8 9" key="1">
    <citation type="submission" date="2023-09" db="EMBL/GenBank/DDBJ databases">
        <title>Genomes of two closely related lineages of the louse Polyplax serrata with different host specificities.</title>
        <authorList>
            <person name="Martinu J."/>
            <person name="Tarabai H."/>
            <person name="Stefka J."/>
            <person name="Hypsa V."/>
        </authorList>
    </citation>
    <scope>NUCLEOTIDE SEQUENCE [LARGE SCALE GENOMIC DNA]</scope>
    <source>
        <strain evidence="8">98ZLc_SE</strain>
    </source>
</reference>
<evidence type="ECO:0000256" key="3">
    <source>
        <dbReference type="ARBA" id="ARBA00022692"/>
    </source>
</evidence>
<feature type="transmembrane region" description="Helical" evidence="6">
    <location>
        <begin position="85"/>
        <end position="110"/>
    </location>
</feature>
<dbReference type="InterPro" id="IPR043216">
    <property type="entry name" value="PAP-like"/>
</dbReference>
<evidence type="ECO:0000259" key="7">
    <source>
        <dbReference type="SMART" id="SM00014"/>
    </source>
</evidence>
<comment type="similarity">
    <text evidence="2">Belongs to the PA-phosphatase related phosphoesterase family.</text>
</comment>
<name>A0ABR1B6M6_POLSC</name>
<feature type="transmembrane region" description="Helical" evidence="6">
    <location>
        <begin position="181"/>
        <end position="201"/>
    </location>
</feature>
<evidence type="ECO:0000256" key="2">
    <source>
        <dbReference type="ARBA" id="ARBA00008816"/>
    </source>
</evidence>
<dbReference type="InterPro" id="IPR036938">
    <property type="entry name" value="PAP2/HPO_sf"/>
</dbReference>
<evidence type="ECO:0000256" key="5">
    <source>
        <dbReference type="ARBA" id="ARBA00023136"/>
    </source>
</evidence>
<evidence type="ECO:0000256" key="6">
    <source>
        <dbReference type="SAM" id="Phobius"/>
    </source>
</evidence>
<dbReference type="Pfam" id="PF01569">
    <property type="entry name" value="PAP2"/>
    <property type="match status" value="1"/>
</dbReference>
<evidence type="ECO:0000256" key="4">
    <source>
        <dbReference type="ARBA" id="ARBA00022989"/>
    </source>
</evidence>
<evidence type="ECO:0000256" key="1">
    <source>
        <dbReference type="ARBA" id="ARBA00004141"/>
    </source>
</evidence>
<comment type="caution">
    <text evidence="8">The sequence shown here is derived from an EMBL/GenBank/DDBJ whole genome shotgun (WGS) entry which is preliminary data.</text>
</comment>
<dbReference type="PANTHER" id="PTHR10165">
    <property type="entry name" value="LIPID PHOSPHATE PHOSPHATASE"/>
    <property type="match status" value="1"/>
</dbReference>
<comment type="subcellular location">
    <subcellularLocation>
        <location evidence="1">Membrane</location>
        <topology evidence="1">Multi-pass membrane protein</topology>
    </subcellularLocation>
</comment>
<dbReference type="SUPFAM" id="SSF48317">
    <property type="entry name" value="Acid phosphatase/Vanadium-dependent haloperoxidase"/>
    <property type="match status" value="1"/>
</dbReference>
<accession>A0ABR1B6M6</accession>
<feature type="transmembrane region" description="Helical" evidence="6">
    <location>
        <begin position="155"/>
        <end position="175"/>
    </location>
</feature>
<feature type="transmembrane region" description="Helical" evidence="6">
    <location>
        <begin position="213"/>
        <end position="232"/>
    </location>
</feature>
<dbReference type="PANTHER" id="PTHR10165:SF35">
    <property type="entry name" value="RE23632P"/>
    <property type="match status" value="1"/>
</dbReference>
<protein>
    <recommendedName>
        <fullName evidence="7">Phosphatidic acid phosphatase type 2/haloperoxidase domain-containing protein</fullName>
    </recommendedName>
</protein>
<feature type="transmembrane region" description="Helical" evidence="6">
    <location>
        <begin position="59"/>
        <end position="79"/>
    </location>
</feature>